<dbReference type="InterPro" id="IPR001789">
    <property type="entry name" value="Sig_transdc_resp-reg_receiver"/>
</dbReference>
<dbReference type="InterPro" id="IPR009057">
    <property type="entry name" value="Homeodomain-like_sf"/>
</dbReference>
<dbReference type="SMART" id="SM00448">
    <property type="entry name" value="REC"/>
    <property type="match status" value="1"/>
</dbReference>
<dbReference type="Proteomes" id="UP001596044">
    <property type="component" value="Unassembled WGS sequence"/>
</dbReference>
<evidence type="ECO:0000256" key="2">
    <source>
        <dbReference type="ARBA" id="ARBA00022490"/>
    </source>
</evidence>
<evidence type="ECO:0000259" key="10">
    <source>
        <dbReference type="PROSITE" id="PS01124"/>
    </source>
</evidence>
<dbReference type="InterPro" id="IPR041522">
    <property type="entry name" value="CdaR_GGDEF"/>
</dbReference>
<evidence type="ECO:0000256" key="7">
    <source>
        <dbReference type="ARBA" id="ARBA00023163"/>
    </source>
</evidence>
<evidence type="ECO:0000256" key="1">
    <source>
        <dbReference type="ARBA" id="ARBA00004496"/>
    </source>
</evidence>
<keyword evidence="6" id="KW-0238">DNA-binding</keyword>
<dbReference type="InterPro" id="IPR051552">
    <property type="entry name" value="HptR"/>
</dbReference>
<keyword evidence="5" id="KW-0805">Transcription regulation</keyword>
<keyword evidence="2" id="KW-0963">Cytoplasm</keyword>
<evidence type="ECO:0000256" key="9">
    <source>
        <dbReference type="SAM" id="Coils"/>
    </source>
</evidence>
<dbReference type="PROSITE" id="PS01124">
    <property type="entry name" value="HTH_ARAC_FAMILY_2"/>
    <property type="match status" value="1"/>
</dbReference>
<dbReference type="RefSeq" id="WP_270878769.1">
    <property type="nucleotide sequence ID" value="NZ_JAQFVF010000021.1"/>
</dbReference>
<reference evidence="13" key="1">
    <citation type="journal article" date="2019" name="Int. J. Syst. Evol. Microbiol.">
        <title>The Global Catalogue of Microorganisms (GCM) 10K type strain sequencing project: providing services to taxonomists for standard genome sequencing and annotation.</title>
        <authorList>
            <consortium name="The Broad Institute Genomics Platform"/>
            <consortium name="The Broad Institute Genome Sequencing Center for Infectious Disease"/>
            <person name="Wu L."/>
            <person name="Ma J."/>
        </authorList>
    </citation>
    <scope>NUCLEOTIDE SEQUENCE [LARGE SCALE GENOMIC DNA]</scope>
    <source>
        <strain evidence="13">KACC 11904</strain>
    </source>
</reference>
<keyword evidence="4" id="KW-0902">Two-component regulatory system</keyword>
<proteinExistence type="predicted"/>
<evidence type="ECO:0000256" key="6">
    <source>
        <dbReference type="ARBA" id="ARBA00023125"/>
    </source>
</evidence>
<evidence type="ECO:0000313" key="12">
    <source>
        <dbReference type="EMBL" id="MFC5448931.1"/>
    </source>
</evidence>
<dbReference type="SMART" id="SM00342">
    <property type="entry name" value="HTH_ARAC"/>
    <property type="match status" value="1"/>
</dbReference>
<name>A0ABW0K7U8_9BACL</name>
<keyword evidence="3 8" id="KW-0597">Phosphoprotein</keyword>
<dbReference type="PROSITE" id="PS50110">
    <property type="entry name" value="RESPONSE_REGULATORY"/>
    <property type="match status" value="1"/>
</dbReference>
<dbReference type="PANTHER" id="PTHR42713">
    <property type="entry name" value="HISTIDINE KINASE-RELATED"/>
    <property type="match status" value="1"/>
</dbReference>
<evidence type="ECO:0000256" key="8">
    <source>
        <dbReference type="PROSITE-ProRule" id="PRU00169"/>
    </source>
</evidence>
<feature type="domain" description="HTH araC/xylS-type" evidence="10">
    <location>
        <begin position="428"/>
        <end position="526"/>
    </location>
</feature>
<sequence>MLTALIVDDEPLMRMGIQRAIDWSSYGIQEMQAAPNGRIALQMIEQKQPDVLLTDVRMPGLDGLELSRIVKERWPSIKIVIISGYDDFSYAKKSISYGVTDYLLKPIDNKSLSQAVEKVTQEIAEERGKLREQEQMTHLLQQSVGIARQKVLKELLFGEAGEKQWKRYEHVLGLQESLAGMKAVVLVKINAFKEKSTLFRDGALLHFAVQNILEELVRIEGSGELVDLRPGSLCLVLTQQEGKHEQLMSLAHHAQSAILDYLRIPTTWAIGSMTSSLQGLRQSYQEADRALKARWLNPAKRVWMTGQEAVGAPLAAGEAALTAVQALQLGSSKPLLDELSKLRERLAQPPAYDPVSIEAYYLKLAEAVEAVLMERCKEQPAEFRERVREALYLSDTLLDAVDSVHALFQEATHVLHQHLPKPYSKVIREVIDYVNQHYGEEISLADAANRVFLNRSYLSYLFVQETGSNFSDFLADLRLEKAKELLAAGGMKNYEVAEAVGYKDFRHFGQMFKKHTGMTPSEFRKLAP</sequence>
<dbReference type="EMBL" id="JBHSMJ010000012">
    <property type="protein sequence ID" value="MFC5448931.1"/>
    <property type="molecule type" value="Genomic_DNA"/>
</dbReference>
<keyword evidence="13" id="KW-1185">Reference proteome</keyword>
<dbReference type="Pfam" id="PF00072">
    <property type="entry name" value="Response_reg"/>
    <property type="match status" value="1"/>
</dbReference>
<feature type="coiled-coil region" evidence="9">
    <location>
        <begin position="109"/>
        <end position="136"/>
    </location>
</feature>
<organism evidence="12 13">
    <name type="scientific">Paenibacillus aestuarii</name>
    <dbReference type="NCBI Taxonomy" id="516965"/>
    <lineage>
        <taxon>Bacteria</taxon>
        <taxon>Bacillati</taxon>
        <taxon>Bacillota</taxon>
        <taxon>Bacilli</taxon>
        <taxon>Bacillales</taxon>
        <taxon>Paenibacillaceae</taxon>
        <taxon>Paenibacillus</taxon>
    </lineage>
</organism>
<accession>A0ABW0K7U8</accession>
<dbReference type="InterPro" id="IPR018060">
    <property type="entry name" value="HTH_AraC"/>
</dbReference>
<evidence type="ECO:0000256" key="4">
    <source>
        <dbReference type="ARBA" id="ARBA00023012"/>
    </source>
</evidence>
<feature type="domain" description="Response regulatory" evidence="11">
    <location>
        <begin position="3"/>
        <end position="120"/>
    </location>
</feature>
<comment type="subcellular location">
    <subcellularLocation>
        <location evidence="1">Cytoplasm</location>
    </subcellularLocation>
</comment>
<dbReference type="SUPFAM" id="SSF52172">
    <property type="entry name" value="CheY-like"/>
    <property type="match status" value="1"/>
</dbReference>
<feature type="modified residue" description="4-aspartylphosphate" evidence="8">
    <location>
        <position position="55"/>
    </location>
</feature>
<gene>
    <name evidence="12" type="ORF">ACFPOG_11690</name>
</gene>
<dbReference type="Pfam" id="PF12833">
    <property type="entry name" value="HTH_18"/>
    <property type="match status" value="1"/>
</dbReference>
<dbReference type="InterPro" id="IPR011006">
    <property type="entry name" value="CheY-like_superfamily"/>
</dbReference>
<dbReference type="Gene3D" id="3.40.50.2300">
    <property type="match status" value="1"/>
</dbReference>
<keyword evidence="9" id="KW-0175">Coiled coil</keyword>
<keyword evidence="7" id="KW-0804">Transcription</keyword>
<dbReference type="PANTHER" id="PTHR42713:SF3">
    <property type="entry name" value="TRANSCRIPTIONAL REGULATORY PROTEIN HPTR"/>
    <property type="match status" value="1"/>
</dbReference>
<dbReference type="SUPFAM" id="SSF46689">
    <property type="entry name" value="Homeodomain-like"/>
    <property type="match status" value="2"/>
</dbReference>
<evidence type="ECO:0000256" key="5">
    <source>
        <dbReference type="ARBA" id="ARBA00023015"/>
    </source>
</evidence>
<dbReference type="Gene3D" id="1.10.10.60">
    <property type="entry name" value="Homeodomain-like"/>
    <property type="match status" value="2"/>
</dbReference>
<evidence type="ECO:0000259" key="11">
    <source>
        <dbReference type="PROSITE" id="PS50110"/>
    </source>
</evidence>
<evidence type="ECO:0000256" key="3">
    <source>
        <dbReference type="ARBA" id="ARBA00022553"/>
    </source>
</evidence>
<comment type="caution">
    <text evidence="12">The sequence shown here is derived from an EMBL/GenBank/DDBJ whole genome shotgun (WGS) entry which is preliminary data.</text>
</comment>
<protein>
    <submittedName>
        <fullName evidence="12">Response regulator</fullName>
    </submittedName>
</protein>
<evidence type="ECO:0000313" key="13">
    <source>
        <dbReference type="Proteomes" id="UP001596044"/>
    </source>
</evidence>
<dbReference type="Pfam" id="PF17853">
    <property type="entry name" value="GGDEF_2"/>
    <property type="match status" value="1"/>
</dbReference>
<dbReference type="CDD" id="cd17536">
    <property type="entry name" value="REC_YesN-like"/>
    <property type="match status" value="1"/>
</dbReference>